<dbReference type="EMBL" id="JAUEPS010000009">
    <property type="protein sequence ID" value="KAK0462359.1"/>
    <property type="molecule type" value="Genomic_DNA"/>
</dbReference>
<name>A0AA39TSJ3_ARMTA</name>
<dbReference type="RefSeq" id="XP_060333971.1">
    <property type="nucleotide sequence ID" value="XM_060476988.1"/>
</dbReference>
<protein>
    <submittedName>
        <fullName evidence="1">Uncharacterized protein</fullName>
    </submittedName>
</protein>
<dbReference type="Proteomes" id="UP001175211">
    <property type="component" value="Unassembled WGS sequence"/>
</dbReference>
<dbReference type="AlphaFoldDB" id="A0AA39TSJ3"/>
<organism evidence="1 2">
    <name type="scientific">Armillaria tabescens</name>
    <name type="common">Ringless honey mushroom</name>
    <name type="synonym">Agaricus tabescens</name>
    <dbReference type="NCBI Taxonomy" id="1929756"/>
    <lineage>
        <taxon>Eukaryota</taxon>
        <taxon>Fungi</taxon>
        <taxon>Dikarya</taxon>
        <taxon>Basidiomycota</taxon>
        <taxon>Agaricomycotina</taxon>
        <taxon>Agaricomycetes</taxon>
        <taxon>Agaricomycetidae</taxon>
        <taxon>Agaricales</taxon>
        <taxon>Marasmiineae</taxon>
        <taxon>Physalacriaceae</taxon>
        <taxon>Desarmillaria</taxon>
    </lineage>
</organism>
<sequence length="134" mass="14835">MSLGVQCSVRDAESDPRQTFTAILGILQRSKAPVTVLHFDHGHILTADILYAVKKTPTLEDLRLADVDEAVVDKVLLELILKPNGPAFVPSLGTLYLSEALLPHMHTLRELLESRWTLADTFSPPVRRLAEVSL</sequence>
<evidence type="ECO:0000313" key="1">
    <source>
        <dbReference type="EMBL" id="KAK0462359.1"/>
    </source>
</evidence>
<keyword evidence="2" id="KW-1185">Reference proteome</keyword>
<comment type="caution">
    <text evidence="1">The sequence shown here is derived from an EMBL/GenBank/DDBJ whole genome shotgun (WGS) entry which is preliminary data.</text>
</comment>
<accession>A0AA39TSJ3</accession>
<proteinExistence type="predicted"/>
<dbReference type="GeneID" id="85360536"/>
<evidence type="ECO:0000313" key="2">
    <source>
        <dbReference type="Proteomes" id="UP001175211"/>
    </source>
</evidence>
<gene>
    <name evidence="1" type="ORF">EV420DRAFT_1639580</name>
</gene>
<reference evidence="1" key="1">
    <citation type="submission" date="2023-06" db="EMBL/GenBank/DDBJ databases">
        <authorList>
            <consortium name="Lawrence Berkeley National Laboratory"/>
            <person name="Ahrendt S."/>
            <person name="Sahu N."/>
            <person name="Indic B."/>
            <person name="Wong-Bajracharya J."/>
            <person name="Merenyi Z."/>
            <person name="Ke H.-M."/>
            <person name="Monk M."/>
            <person name="Kocsube S."/>
            <person name="Drula E."/>
            <person name="Lipzen A."/>
            <person name="Balint B."/>
            <person name="Henrissat B."/>
            <person name="Andreopoulos B."/>
            <person name="Martin F.M."/>
            <person name="Harder C.B."/>
            <person name="Rigling D."/>
            <person name="Ford K.L."/>
            <person name="Foster G.D."/>
            <person name="Pangilinan J."/>
            <person name="Papanicolaou A."/>
            <person name="Barry K."/>
            <person name="LaButti K."/>
            <person name="Viragh M."/>
            <person name="Koriabine M."/>
            <person name="Yan M."/>
            <person name="Riley R."/>
            <person name="Champramary S."/>
            <person name="Plett K.L."/>
            <person name="Tsai I.J."/>
            <person name="Slot J."/>
            <person name="Sipos G."/>
            <person name="Plett J."/>
            <person name="Nagy L.G."/>
            <person name="Grigoriev I.V."/>
        </authorList>
    </citation>
    <scope>NUCLEOTIDE SEQUENCE</scope>
    <source>
        <strain evidence="1">CCBAS 213</strain>
    </source>
</reference>